<comment type="caution">
    <text evidence="2">The sequence shown here is derived from an EMBL/GenBank/DDBJ whole genome shotgun (WGS) entry which is preliminary data.</text>
</comment>
<feature type="compositionally biased region" description="Polar residues" evidence="1">
    <location>
        <begin position="320"/>
        <end position="353"/>
    </location>
</feature>
<gene>
    <name evidence="2" type="ORF">DASB73_001230</name>
</gene>
<evidence type="ECO:0000313" key="2">
    <source>
        <dbReference type="EMBL" id="GMM49165.1"/>
    </source>
</evidence>
<proteinExistence type="predicted"/>
<protein>
    <submittedName>
        <fullName evidence="2">Rsc58 protein</fullName>
    </submittedName>
</protein>
<evidence type="ECO:0000313" key="3">
    <source>
        <dbReference type="Proteomes" id="UP001362899"/>
    </source>
</evidence>
<sequence length="528" mass="58371">MENTLVRLYADFAAVTETTSHGLSVLTLPLLPKQSENVDVNDILSVPGEISIKSKIDARAYDIPKHGSLGEETGLDGTGEGRLLTPESKIQDLRQQDKIVGPLLFYHDLKLAFARLISGYNQQSTEYAELSSLYKASVDLLLREANRLNLVQLTPDRELDQYLLRISQGFQVISAEVMVSNSETFYVSAANGPLFMSATNKALIDPRDTAVAGSVHTVKLLPHIARASESTLGFTSLLNQRFPQPNATPTDMLSHFVHPNSYTTVPPMWITGKDDHDSFAPTVDSAGAVVSAKDSASVWAERNEKYKQNLEIKEPPNRYNYVNSAPNPETSTPRTSAAHTPLSSTEATSQIPNSIPMSMPPAVPSAVSNPSAEMFNANTLPQSSQISQTSPLSRSDLELLLRWTPYSFVDDDEMEACKSNTETELVSRLLLELQYMQRERLAAPGVELEVGESERHVALKISNILTRLISTANSEDIRLQIDTRLPVIMRNYSGSLPAVADPNLNAPPPQYQQRLQSLQNMRQRRPMR</sequence>
<organism evidence="2 3">
    <name type="scientific">Starmerella bacillaris</name>
    <name type="common">Yeast</name>
    <name type="synonym">Candida zemplinina</name>
    <dbReference type="NCBI Taxonomy" id="1247836"/>
    <lineage>
        <taxon>Eukaryota</taxon>
        <taxon>Fungi</taxon>
        <taxon>Dikarya</taxon>
        <taxon>Ascomycota</taxon>
        <taxon>Saccharomycotina</taxon>
        <taxon>Dipodascomycetes</taxon>
        <taxon>Dipodascales</taxon>
        <taxon>Trichomonascaceae</taxon>
        <taxon>Starmerella</taxon>
    </lineage>
</organism>
<accession>A0AAV5RC94</accession>
<evidence type="ECO:0000256" key="1">
    <source>
        <dbReference type="SAM" id="MobiDB-lite"/>
    </source>
</evidence>
<keyword evidence="3" id="KW-1185">Reference proteome</keyword>
<feature type="region of interest" description="Disordered" evidence="1">
    <location>
        <begin position="317"/>
        <end position="369"/>
    </location>
</feature>
<reference evidence="2 3" key="1">
    <citation type="journal article" date="2023" name="Elife">
        <title>Identification of key yeast species and microbe-microbe interactions impacting larval growth of Drosophila in the wild.</title>
        <authorList>
            <person name="Mure A."/>
            <person name="Sugiura Y."/>
            <person name="Maeda R."/>
            <person name="Honda K."/>
            <person name="Sakurai N."/>
            <person name="Takahashi Y."/>
            <person name="Watada M."/>
            <person name="Katoh T."/>
            <person name="Gotoh A."/>
            <person name="Gotoh Y."/>
            <person name="Taniguchi I."/>
            <person name="Nakamura K."/>
            <person name="Hayashi T."/>
            <person name="Katayama T."/>
            <person name="Uemura T."/>
            <person name="Hattori Y."/>
        </authorList>
    </citation>
    <scope>NUCLEOTIDE SEQUENCE [LARGE SCALE GENOMIC DNA]</scope>
    <source>
        <strain evidence="2 3">SB-73</strain>
    </source>
</reference>
<dbReference type="AlphaFoldDB" id="A0AAV5RC94"/>
<name>A0AAV5RC94_STABA</name>
<dbReference type="Proteomes" id="UP001362899">
    <property type="component" value="Unassembled WGS sequence"/>
</dbReference>
<dbReference type="EMBL" id="BTGC01000001">
    <property type="protein sequence ID" value="GMM49165.1"/>
    <property type="molecule type" value="Genomic_DNA"/>
</dbReference>